<feature type="non-terminal residue" evidence="6">
    <location>
        <position position="380"/>
    </location>
</feature>
<organism evidence="6 7">
    <name type="scientific">Asterophora parasitica</name>
    <dbReference type="NCBI Taxonomy" id="117018"/>
    <lineage>
        <taxon>Eukaryota</taxon>
        <taxon>Fungi</taxon>
        <taxon>Dikarya</taxon>
        <taxon>Basidiomycota</taxon>
        <taxon>Agaricomycotina</taxon>
        <taxon>Agaricomycetes</taxon>
        <taxon>Agaricomycetidae</taxon>
        <taxon>Agaricales</taxon>
        <taxon>Tricholomatineae</taxon>
        <taxon>Lyophyllaceae</taxon>
        <taxon>Asterophora</taxon>
    </lineage>
</organism>
<reference evidence="6" key="2">
    <citation type="submission" date="2021-10" db="EMBL/GenBank/DDBJ databases">
        <title>Phylogenomics reveals ancestral predisposition of the termite-cultivated fungus Termitomyces towards a domesticated lifestyle.</title>
        <authorList>
            <person name="Auxier B."/>
            <person name="Grum-Grzhimaylo A."/>
            <person name="Cardenas M.E."/>
            <person name="Lodge J.D."/>
            <person name="Laessoe T."/>
            <person name="Pedersen O."/>
            <person name="Smith M.E."/>
            <person name="Kuyper T.W."/>
            <person name="Franco-Molano E.A."/>
            <person name="Baroni T.J."/>
            <person name="Aanen D.K."/>
        </authorList>
    </citation>
    <scope>NUCLEOTIDE SEQUENCE</scope>
    <source>
        <strain evidence="6">AP01</strain>
        <tissue evidence="6">Mycelium</tissue>
    </source>
</reference>
<dbReference type="Pfam" id="PF04828">
    <property type="entry name" value="GFA"/>
    <property type="match status" value="1"/>
</dbReference>
<feature type="domain" description="CENP-V/GFA" evidence="5">
    <location>
        <begin position="5"/>
        <end position="126"/>
    </location>
</feature>
<dbReference type="OrthoDB" id="5422068at2759"/>
<name>A0A9P7K7C4_9AGAR</name>
<dbReference type="InterPro" id="IPR011057">
    <property type="entry name" value="Mss4-like_sf"/>
</dbReference>
<accession>A0A9P7K7C4</accession>
<keyword evidence="3" id="KW-0862">Zinc</keyword>
<evidence type="ECO:0000256" key="1">
    <source>
        <dbReference type="ARBA" id="ARBA00005495"/>
    </source>
</evidence>
<evidence type="ECO:0000259" key="5">
    <source>
        <dbReference type="PROSITE" id="PS51891"/>
    </source>
</evidence>
<keyword evidence="4" id="KW-0456">Lyase</keyword>
<dbReference type="AlphaFoldDB" id="A0A9P7K7C4"/>
<dbReference type="Gene3D" id="3.90.1590.10">
    <property type="entry name" value="glutathione-dependent formaldehyde- activating enzyme (gfa)"/>
    <property type="match status" value="2"/>
</dbReference>
<gene>
    <name evidence="6" type="ORF">DXG03_002811</name>
</gene>
<dbReference type="PANTHER" id="PTHR33337">
    <property type="entry name" value="GFA DOMAIN-CONTAINING PROTEIN"/>
    <property type="match status" value="1"/>
</dbReference>
<dbReference type="InterPro" id="IPR006913">
    <property type="entry name" value="CENP-V/GFA"/>
</dbReference>
<evidence type="ECO:0000256" key="4">
    <source>
        <dbReference type="ARBA" id="ARBA00023239"/>
    </source>
</evidence>
<proteinExistence type="inferred from homology"/>
<protein>
    <recommendedName>
        <fullName evidence="5">CENP-V/GFA domain-containing protein</fullName>
    </recommendedName>
</protein>
<dbReference type="GO" id="GO:0046872">
    <property type="term" value="F:metal ion binding"/>
    <property type="evidence" value="ECO:0007669"/>
    <property type="project" value="UniProtKB-KW"/>
</dbReference>
<keyword evidence="7" id="KW-1185">Reference proteome</keyword>
<reference evidence="6" key="1">
    <citation type="submission" date="2020-07" db="EMBL/GenBank/DDBJ databases">
        <authorList>
            <person name="Nieuwenhuis M."/>
            <person name="Van De Peppel L.J.J."/>
        </authorList>
    </citation>
    <scope>NUCLEOTIDE SEQUENCE</scope>
    <source>
        <strain evidence="6">AP01</strain>
        <tissue evidence="6">Mycelium</tissue>
    </source>
</reference>
<comment type="similarity">
    <text evidence="1">Belongs to the Gfa family.</text>
</comment>
<evidence type="ECO:0000256" key="2">
    <source>
        <dbReference type="ARBA" id="ARBA00022723"/>
    </source>
</evidence>
<sequence>MTTFVKAACHCGLNSFTIPFITASLPIRNILCHCSSCRRATGQLTANYVYFLGVPLASATNEPADLKSTLTSYTIGPIATRWFCRQCSAHILWEQIHKDALSLWCVAVGTLERTENIVKPRCHIWISDTLDGGIADYFTAVDGLELPRYKENREQEDAALLPAGWRSGSAGPVVYVVDDQHAEDYLPRHLRTLPPPTPISCTHHSTPADVIANPQDEKWWLRPAGAAKRTHYLAGHCACTTCRLTSGFELQSWAFVPKANILVPRSTSTSAQAASIEKAPSPNELAELELTDNALRPTGLRQYKSSVGRNREFCGTCGATVFWWSEERPELVDVSVALLYEKAAGGVRAERWVEWWKGRVSFEEEAVNKTLVGAFSKEFR</sequence>
<dbReference type="GO" id="GO:0016846">
    <property type="term" value="F:carbon-sulfur lyase activity"/>
    <property type="evidence" value="ECO:0007669"/>
    <property type="project" value="InterPro"/>
</dbReference>
<evidence type="ECO:0000256" key="3">
    <source>
        <dbReference type="ARBA" id="ARBA00022833"/>
    </source>
</evidence>
<dbReference type="SUPFAM" id="SSF51316">
    <property type="entry name" value="Mss4-like"/>
    <property type="match status" value="2"/>
</dbReference>
<comment type="caution">
    <text evidence="6">The sequence shown here is derived from an EMBL/GenBank/DDBJ whole genome shotgun (WGS) entry which is preliminary data.</text>
</comment>
<keyword evidence="2" id="KW-0479">Metal-binding</keyword>
<dbReference type="Proteomes" id="UP000775547">
    <property type="component" value="Unassembled WGS sequence"/>
</dbReference>
<evidence type="ECO:0000313" key="7">
    <source>
        <dbReference type="Proteomes" id="UP000775547"/>
    </source>
</evidence>
<evidence type="ECO:0000313" key="6">
    <source>
        <dbReference type="EMBL" id="KAG5639853.1"/>
    </source>
</evidence>
<dbReference type="EMBL" id="JABCKV010001866">
    <property type="protein sequence ID" value="KAG5639853.1"/>
    <property type="molecule type" value="Genomic_DNA"/>
</dbReference>
<dbReference type="PANTHER" id="PTHR33337:SF40">
    <property type="entry name" value="CENP-V_GFA DOMAIN-CONTAINING PROTEIN-RELATED"/>
    <property type="match status" value="1"/>
</dbReference>
<dbReference type="PROSITE" id="PS51891">
    <property type="entry name" value="CENP_V_GFA"/>
    <property type="match status" value="1"/>
</dbReference>